<proteinExistence type="predicted"/>
<dbReference type="Proteomes" id="UP001595818">
    <property type="component" value="Unassembled WGS sequence"/>
</dbReference>
<dbReference type="EMBL" id="JBHSJJ010000003">
    <property type="protein sequence ID" value="MFC4871396.1"/>
    <property type="molecule type" value="Genomic_DNA"/>
</dbReference>
<name>A0ABV9SYC2_9BACT</name>
<dbReference type="PROSITE" id="PS51257">
    <property type="entry name" value="PROKAR_LIPOPROTEIN"/>
    <property type="match status" value="1"/>
</dbReference>
<comment type="caution">
    <text evidence="1">The sequence shown here is derived from an EMBL/GenBank/DDBJ whole genome shotgun (WGS) entry which is preliminary data.</text>
</comment>
<organism evidence="1 2">
    <name type="scientific">Negadavirga shengliensis</name>
    <dbReference type="NCBI Taxonomy" id="1389218"/>
    <lineage>
        <taxon>Bacteria</taxon>
        <taxon>Pseudomonadati</taxon>
        <taxon>Bacteroidota</taxon>
        <taxon>Cytophagia</taxon>
        <taxon>Cytophagales</taxon>
        <taxon>Cyclobacteriaceae</taxon>
        <taxon>Negadavirga</taxon>
    </lineage>
</organism>
<evidence type="ECO:0000313" key="2">
    <source>
        <dbReference type="Proteomes" id="UP001595818"/>
    </source>
</evidence>
<accession>A0ABV9SYC2</accession>
<sequence length="390" mass="45311">MENFFKSVLSVCLLLSIIGCSKSGSEGHEKKPQTFYLVVNDSIEVPYLGLVDLMDVDPQQELLLFHDIQQGSILLADFAGQHLLNLKRRGDSPQDYGRFLWSPARISPQGKIYLTSHRGYFEYDRNGELAKHTRLQQEVSLSGRAAADQEFQIYNGHFYQSGISRNASFGTNQKEFYDEFQLMVRINPENGELTRFLHLEEASVLKNGRGHDIGDMIPVFQIVNDHLYVIVAKDPHLNIYHLDDPGTLVKRVPLNYREFQIGEGQPLETVDPRMISPSMTIGKTYALKNVDDFLLTTYFPGIDRQDQEIYEQIFSGEEYRVFFDRMRKKYPYRLHITDLDGNRLVDMELPEKLDQRQFLVRDGKLWFLSRFNQETEEDFVKVYQVGLEIK</sequence>
<evidence type="ECO:0008006" key="3">
    <source>
        <dbReference type="Google" id="ProtNLM"/>
    </source>
</evidence>
<keyword evidence="2" id="KW-1185">Reference proteome</keyword>
<dbReference type="SUPFAM" id="SSF63829">
    <property type="entry name" value="Calcium-dependent phosphotriesterase"/>
    <property type="match status" value="1"/>
</dbReference>
<gene>
    <name evidence="1" type="ORF">ACFPFU_06845</name>
</gene>
<reference evidence="2" key="1">
    <citation type="journal article" date="2019" name="Int. J. Syst. Evol. Microbiol.">
        <title>The Global Catalogue of Microorganisms (GCM) 10K type strain sequencing project: providing services to taxonomists for standard genome sequencing and annotation.</title>
        <authorList>
            <consortium name="The Broad Institute Genomics Platform"/>
            <consortium name="The Broad Institute Genome Sequencing Center for Infectious Disease"/>
            <person name="Wu L."/>
            <person name="Ma J."/>
        </authorList>
    </citation>
    <scope>NUCLEOTIDE SEQUENCE [LARGE SCALE GENOMIC DNA]</scope>
    <source>
        <strain evidence="2">CGMCC 4.7466</strain>
    </source>
</reference>
<protein>
    <recommendedName>
        <fullName evidence="3">DUF4221 domain-containing protein</fullName>
    </recommendedName>
</protein>
<evidence type="ECO:0000313" key="1">
    <source>
        <dbReference type="EMBL" id="MFC4871396.1"/>
    </source>
</evidence>
<dbReference type="RefSeq" id="WP_377062816.1">
    <property type="nucleotide sequence ID" value="NZ_JBHSJJ010000003.1"/>
</dbReference>